<keyword evidence="6" id="KW-0677">Repeat</keyword>
<evidence type="ECO:0000256" key="4">
    <source>
        <dbReference type="ARBA" id="ARBA00022574"/>
    </source>
</evidence>
<keyword evidence="8" id="KW-0969">Cilium</keyword>
<keyword evidence="3" id="KW-0963">Cytoplasm</keyword>
<dbReference type="Gene3D" id="2.130.10.10">
    <property type="entry name" value="YVTN repeat-like/Quinoprotein amine dehydrogenase"/>
    <property type="match status" value="2"/>
</dbReference>
<keyword evidence="11" id="KW-0966">Cell projection</keyword>
<gene>
    <name evidence="14 15" type="primary">LOC115886450</name>
</gene>
<dbReference type="KEGG" id="soy:115886450"/>
<evidence type="ECO:0000313" key="14">
    <source>
        <dbReference type="RefSeq" id="XP_030761466.1"/>
    </source>
</evidence>
<evidence type="ECO:0000313" key="13">
    <source>
        <dbReference type="Proteomes" id="UP000504635"/>
    </source>
</evidence>
<accession>A0A6J2YDK1</accession>
<organism evidence="13 15">
    <name type="scientific">Sitophilus oryzae</name>
    <name type="common">Rice weevil</name>
    <name type="synonym">Curculio oryzae</name>
    <dbReference type="NCBI Taxonomy" id="7048"/>
    <lineage>
        <taxon>Eukaryota</taxon>
        <taxon>Metazoa</taxon>
        <taxon>Ecdysozoa</taxon>
        <taxon>Arthropoda</taxon>
        <taxon>Hexapoda</taxon>
        <taxon>Insecta</taxon>
        <taxon>Pterygota</taxon>
        <taxon>Neoptera</taxon>
        <taxon>Endopterygota</taxon>
        <taxon>Coleoptera</taxon>
        <taxon>Polyphaga</taxon>
        <taxon>Cucujiformia</taxon>
        <taxon>Curculionidae</taxon>
        <taxon>Dryophthorinae</taxon>
        <taxon>Sitophilus</taxon>
    </lineage>
</organism>
<protein>
    <submittedName>
        <fullName evidence="14 15">Dynein intermediate chain 3, ciliary</fullName>
    </submittedName>
</protein>
<evidence type="ECO:0000256" key="10">
    <source>
        <dbReference type="ARBA" id="ARBA00023212"/>
    </source>
</evidence>
<dbReference type="InterPro" id="IPR015943">
    <property type="entry name" value="WD40/YVTN_repeat-like_dom_sf"/>
</dbReference>
<dbReference type="InterPro" id="IPR001680">
    <property type="entry name" value="WD40_rpt"/>
</dbReference>
<dbReference type="Proteomes" id="UP000504635">
    <property type="component" value="Unplaced"/>
</dbReference>
<name>A0A6J2YDK1_SITOR</name>
<evidence type="ECO:0000256" key="11">
    <source>
        <dbReference type="ARBA" id="ARBA00023273"/>
    </source>
</evidence>
<keyword evidence="13" id="KW-1185">Reference proteome</keyword>
<dbReference type="SMART" id="SM00320">
    <property type="entry name" value="WD40"/>
    <property type="match status" value="5"/>
</dbReference>
<evidence type="ECO:0000256" key="8">
    <source>
        <dbReference type="ARBA" id="ARBA00023069"/>
    </source>
</evidence>
<dbReference type="CTD" id="64446"/>
<dbReference type="AlphaFoldDB" id="A0A6J2YDK1"/>
<sequence length="629" mass="72097">MDVTYAYQKKRSDFGRQCLFSERGPDLIDNFPSNKKLAKEFIFRDPVDRSTQCAPIQAEHYLNTMRAEFTNSSMNHIEGGWPKDINTADEEQTKRYRRKIEKDEGFNHTMMQLFKSMENCIQQNNAINIYQQYFSDVEPTPLVERSSARTVNVYQDQSSPTRPVNYISWSPDNQTKLAVTHCNLKFQSVVPKETTFSYIWEVENPNRPLLTLKPEYSIVCLEYNQKDPHSLVSGQINGQVAVWDTRKGYEPVELSLIENSFRDPVHEVLWINSKSGAEFFSASTDGQIKWWDIRKLSEPTETLILDYAKDEEQNMANALGASCLEYETTIPTRFMVGTEQGIVISCNRKGKTAMEKMSARFTTHMGPVLSLQRNPAFVKNFLTIGDWSAKIWSEDCRESCIIWTGFHKAMLTSGAWSPTRLSVFFTTRSDGILDVWDVLQEQKQACLSVKVCDERLRCNRTHEMGKLVAVGNDKGTTYLVEFSDNLSVSNKNDKVLLTAMFERESRREKILEARNRELRLKQKTKQPQQTDVLDEEQIQENISAVSEHVFNDNLVQQAEADFYETFEKEKRAMKPVEEQEQDIETTGSVTDVQDEATATSPPPPTPETDKNAGTPEPTKEKGKKGKKKA</sequence>
<reference evidence="14 15" key="1">
    <citation type="submission" date="2025-04" db="UniProtKB">
        <authorList>
            <consortium name="RefSeq"/>
        </authorList>
    </citation>
    <scope>IDENTIFICATION</scope>
    <source>
        <tissue evidence="14 15">Gonads</tissue>
    </source>
</reference>
<evidence type="ECO:0000256" key="7">
    <source>
        <dbReference type="ARBA" id="ARBA00023017"/>
    </source>
</evidence>
<dbReference type="FunFam" id="2.130.10.10:FF:000584">
    <property type="entry name" value="Dynein intermediate chain 2"/>
    <property type="match status" value="1"/>
</dbReference>
<dbReference type="GO" id="GO:0045504">
    <property type="term" value="F:dynein heavy chain binding"/>
    <property type="evidence" value="ECO:0007669"/>
    <property type="project" value="TreeGrafter"/>
</dbReference>
<evidence type="ECO:0000256" key="3">
    <source>
        <dbReference type="ARBA" id="ARBA00022490"/>
    </source>
</evidence>
<evidence type="ECO:0000313" key="15">
    <source>
        <dbReference type="RefSeq" id="XP_030761467.1"/>
    </source>
</evidence>
<comment type="similarity">
    <text evidence="2">Belongs to the dynein intermediate chain family.</text>
</comment>
<keyword evidence="7" id="KW-0243">Dynein</keyword>
<keyword evidence="5" id="KW-0493">Microtubule</keyword>
<dbReference type="SUPFAM" id="SSF50978">
    <property type="entry name" value="WD40 repeat-like"/>
    <property type="match status" value="1"/>
</dbReference>
<dbReference type="RefSeq" id="XP_030761466.1">
    <property type="nucleotide sequence ID" value="XM_030905606.1"/>
</dbReference>
<dbReference type="RefSeq" id="XP_030761467.1">
    <property type="nucleotide sequence ID" value="XM_030905607.1"/>
</dbReference>
<dbReference type="InterPro" id="IPR050687">
    <property type="entry name" value="Dynein_IC"/>
</dbReference>
<dbReference type="GeneID" id="115886450"/>
<proteinExistence type="inferred from homology"/>
<evidence type="ECO:0000256" key="12">
    <source>
        <dbReference type="SAM" id="MobiDB-lite"/>
    </source>
</evidence>
<keyword evidence="9" id="KW-0505">Motor protein</keyword>
<dbReference type="GO" id="GO:0005874">
    <property type="term" value="C:microtubule"/>
    <property type="evidence" value="ECO:0007669"/>
    <property type="project" value="UniProtKB-KW"/>
</dbReference>
<dbReference type="GO" id="GO:0036158">
    <property type="term" value="P:outer dynein arm assembly"/>
    <property type="evidence" value="ECO:0007669"/>
    <property type="project" value="TreeGrafter"/>
</dbReference>
<evidence type="ECO:0000256" key="1">
    <source>
        <dbReference type="ARBA" id="ARBA00004430"/>
    </source>
</evidence>
<feature type="region of interest" description="Disordered" evidence="12">
    <location>
        <begin position="571"/>
        <end position="629"/>
    </location>
</feature>
<evidence type="ECO:0000256" key="5">
    <source>
        <dbReference type="ARBA" id="ARBA00022701"/>
    </source>
</evidence>
<dbReference type="PANTHER" id="PTHR12442">
    <property type="entry name" value="DYNEIN INTERMEDIATE CHAIN"/>
    <property type="match status" value="1"/>
</dbReference>
<evidence type="ECO:0000256" key="2">
    <source>
        <dbReference type="ARBA" id="ARBA00011059"/>
    </source>
</evidence>
<keyword evidence="4" id="KW-0853">WD repeat</keyword>
<dbReference type="InterPro" id="IPR036322">
    <property type="entry name" value="WD40_repeat_dom_sf"/>
</dbReference>
<dbReference type="PANTHER" id="PTHR12442:SF7">
    <property type="entry name" value="DYNEIN AXONEMAL INTERMEDIATE CHAIN 2"/>
    <property type="match status" value="1"/>
</dbReference>
<evidence type="ECO:0000256" key="6">
    <source>
        <dbReference type="ARBA" id="ARBA00022737"/>
    </source>
</evidence>
<comment type="subcellular location">
    <subcellularLocation>
        <location evidence="1">Cytoplasm</location>
        <location evidence="1">Cytoskeleton</location>
        <location evidence="1">Cilium axoneme</location>
    </subcellularLocation>
</comment>
<keyword evidence="10" id="KW-0206">Cytoskeleton</keyword>
<dbReference type="GO" id="GO:0036157">
    <property type="term" value="C:outer dynein arm"/>
    <property type="evidence" value="ECO:0007669"/>
    <property type="project" value="TreeGrafter"/>
</dbReference>
<dbReference type="GO" id="GO:0003341">
    <property type="term" value="P:cilium movement"/>
    <property type="evidence" value="ECO:0007669"/>
    <property type="project" value="TreeGrafter"/>
</dbReference>
<evidence type="ECO:0000256" key="9">
    <source>
        <dbReference type="ARBA" id="ARBA00023175"/>
    </source>
</evidence>
<dbReference type="GO" id="GO:0045503">
    <property type="term" value="F:dynein light chain binding"/>
    <property type="evidence" value="ECO:0007669"/>
    <property type="project" value="TreeGrafter"/>
</dbReference>
<dbReference type="OrthoDB" id="366230at2759"/>